<dbReference type="InterPro" id="IPR019516">
    <property type="entry name" value="Glomulin/ALF4"/>
</dbReference>
<proteinExistence type="predicted"/>
<evidence type="ECO:0000313" key="1">
    <source>
        <dbReference type="EMBL" id="GAB1289939.1"/>
    </source>
</evidence>
<comment type="caution">
    <text evidence="1">The sequence shown here is derived from an EMBL/GenBank/DDBJ whole genome shotgun (WGS) entry which is preliminary data.</text>
</comment>
<organism evidence="1 2">
    <name type="scientific">Apodemus speciosus</name>
    <name type="common">Large Japanese field mouse</name>
    <dbReference type="NCBI Taxonomy" id="105296"/>
    <lineage>
        <taxon>Eukaryota</taxon>
        <taxon>Metazoa</taxon>
        <taxon>Chordata</taxon>
        <taxon>Craniata</taxon>
        <taxon>Vertebrata</taxon>
        <taxon>Euteleostomi</taxon>
        <taxon>Mammalia</taxon>
        <taxon>Eutheria</taxon>
        <taxon>Euarchontoglires</taxon>
        <taxon>Glires</taxon>
        <taxon>Rodentia</taxon>
        <taxon>Myomorpha</taxon>
        <taxon>Muroidea</taxon>
        <taxon>Muridae</taxon>
        <taxon>Murinae</taxon>
        <taxon>Apodemus</taxon>
    </lineage>
</organism>
<accession>A0ABQ0ESC9</accession>
<protein>
    <submittedName>
        <fullName evidence="1">Glomulin</fullName>
    </submittedName>
</protein>
<dbReference type="InterPro" id="IPR013877">
    <property type="entry name" value="YAP-bd/ALF4/Glomulin"/>
</dbReference>
<sequence length="352" mass="39731">MVLPIVGWALSVSIKTISHSHRHRPGVYKPGWKGKAESEMSRIWSSWEQVPESPSYLLQLNMEHIEVFLQRTEQSIYSKGLELLETSLLRLEDSSLCYQYLEIKSFLAVPQGLVKVMTLCPIETLRKKGLALLQLYIDKLDSQGKYTLFRCVSAEGLGTLHCSDKTGEKTTTETVLYGSVLPEVQSAAALRYEQWCLLNTSNHSGVEAFVIQNIKNQIDLSFKKTYNKWFAGAQLISLLDLVLSLPEGAETDLLQNSDRIMASLNLLRYLVIKDNEDDNQQCMDLLSNTIITEVLIGPLMPHGRGCCPARCLRPVFTVLRGKGTRSRFLFVAVCHHKNHHTGEMINRRPGPL</sequence>
<evidence type="ECO:0000313" key="2">
    <source>
        <dbReference type="Proteomes" id="UP001623349"/>
    </source>
</evidence>
<keyword evidence="2" id="KW-1185">Reference proteome</keyword>
<dbReference type="PANTHER" id="PTHR15430">
    <property type="entry name" value="GLOMULIN"/>
    <property type="match status" value="1"/>
</dbReference>
<dbReference type="Proteomes" id="UP001623349">
    <property type="component" value="Unassembled WGS sequence"/>
</dbReference>
<gene>
    <name evidence="1" type="ORF">APTSU1_000516900</name>
</gene>
<reference evidence="1 2" key="1">
    <citation type="submission" date="2024-08" db="EMBL/GenBank/DDBJ databases">
        <title>The draft genome of Apodemus speciosus.</title>
        <authorList>
            <person name="Nabeshima K."/>
            <person name="Suzuki S."/>
            <person name="Onuma M."/>
        </authorList>
    </citation>
    <scope>NUCLEOTIDE SEQUENCE [LARGE SCALE GENOMIC DNA]</scope>
    <source>
        <strain evidence="1">IB14-021</strain>
    </source>
</reference>
<dbReference type="EMBL" id="BAAFST010000005">
    <property type="protein sequence ID" value="GAB1289939.1"/>
    <property type="molecule type" value="Genomic_DNA"/>
</dbReference>
<name>A0ABQ0ESC9_APOSI</name>
<dbReference type="Pfam" id="PF08568">
    <property type="entry name" value="Kinetochor_Ybp2"/>
    <property type="match status" value="2"/>
</dbReference>
<dbReference type="PANTHER" id="PTHR15430:SF1">
    <property type="entry name" value="GLOMULIN"/>
    <property type="match status" value="1"/>
</dbReference>